<dbReference type="Pfam" id="PF00172">
    <property type="entry name" value="Zn_clus"/>
    <property type="match status" value="1"/>
</dbReference>
<comment type="caution">
    <text evidence="9">The sequence shown here is derived from an EMBL/GenBank/DDBJ whole genome shotgun (WGS) entry which is preliminary data.</text>
</comment>
<keyword evidence="1" id="KW-0479">Metal-binding</keyword>
<dbReference type="GO" id="GO:0005634">
    <property type="term" value="C:nucleus"/>
    <property type="evidence" value="ECO:0007669"/>
    <property type="project" value="TreeGrafter"/>
</dbReference>
<evidence type="ECO:0000256" key="2">
    <source>
        <dbReference type="ARBA" id="ARBA00022833"/>
    </source>
</evidence>
<organism evidence="9 10">
    <name type="scientific">Podospora appendiculata</name>
    <dbReference type="NCBI Taxonomy" id="314037"/>
    <lineage>
        <taxon>Eukaryota</taxon>
        <taxon>Fungi</taxon>
        <taxon>Dikarya</taxon>
        <taxon>Ascomycota</taxon>
        <taxon>Pezizomycotina</taxon>
        <taxon>Sordariomycetes</taxon>
        <taxon>Sordariomycetidae</taxon>
        <taxon>Sordariales</taxon>
        <taxon>Podosporaceae</taxon>
        <taxon>Podospora</taxon>
    </lineage>
</organism>
<keyword evidence="2" id="KW-0862">Zinc</keyword>
<evidence type="ECO:0000256" key="3">
    <source>
        <dbReference type="ARBA" id="ARBA00023015"/>
    </source>
</evidence>
<dbReference type="InterPro" id="IPR001138">
    <property type="entry name" value="Zn2Cys6_DnaBD"/>
</dbReference>
<dbReference type="GO" id="GO:0000978">
    <property type="term" value="F:RNA polymerase II cis-regulatory region sequence-specific DNA binding"/>
    <property type="evidence" value="ECO:0007669"/>
    <property type="project" value="TreeGrafter"/>
</dbReference>
<evidence type="ECO:0000256" key="5">
    <source>
        <dbReference type="ARBA" id="ARBA00023163"/>
    </source>
</evidence>
<dbReference type="GO" id="GO:0001228">
    <property type="term" value="F:DNA-binding transcription activator activity, RNA polymerase II-specific"/>
    <property type="evidence" value="ECO:0007669"/>
    <property type="project" value="TreeGrafter"/>
</dbReference>
<feature type="compositionally biased region" description="Polar residues" evidence="7">
    <location>
        <begin position="118"/>
        <end position="136"/>
    </location>
</feature>
<evidence type="ECO:0000259" key="8">
    <source>
        <dbReference type="PROSITE" id="PS50048"/>
    </source>
</evidence>
<dbReference type="PANTHER" id="PTHR31944">
    <property type="entry name" value="HEME-RESPONSIVE ZINC FINGER TRANSCRIPTION FACTOR HAP1"/>
    <property type="match status" value="1"/>
</dbReference>
<dbReference type="PANTHER" id="PTHR31944:SF131">
    <property type="entry name" value="HEME-RESPONSIVE ZINC FINGER TRANSCRIPTION FACTOR HAP1"/>
    <property type="match status" value="1"/>
</dbReference>
<keyword evidence="6" id="KW-0539">Nucleus</keyword>
<dbReference type="InterPro" id="IPR036864">
    <property type="entry name" value="Zn2-C6_fun-type_DNA-bd_sf"/>
</dbReference>
<keyword evidence="10" id="KW-1185">Reference proteome</keyword>
<keyword evidence="4" id="KW-0238">DNA-binding</keyword>
<dbReference type="SUPFAM" id="SSF57701">
    <property type="entry name" value="Zn2/Cys6 DNA-binding domain"/>
    <property type="match status" value="1"/>
</dbReference>
<evidence type="ECO:0000313" key="9">
    <source>
        <dbReference type="EMBL" id="KAK3682789.1"/>
    </source>
</evidence>
<dbReference type="SMART" id="SM00066">
    <property type="entry name" value="GAL4"/>
    <property type="match status" value="1"/>
</dbReference>
<dbReference type="PROSITE" id="PS50048">
    <property type="entry name" value="ZN2_CY6_FUNGAL_2"/>
    <property type="match status" value="1"/>
</dbReference>
<dbReference type="InterPro" id="IPR051430">
    <property type="entry name" value="Fungal_TF_Env_Response"/>
</dbReference>
<evidence type="ECO:0000256" key="6">
    <source>
        <dbReference type="ARBA" id="ARBA00023242"/>
    </source>
</evidence>
<dbReference type="Gene3D" id="4.10.240.10">
    <property type="entry name" value="Zn(2)-C6 fungal-type DNA-binding domain"/>
    <property type="match status" value="1"/>
</dbReference>
<dbReference type="Proteomes" id="UP001270362">
    <property type="component" value="Unassembled WGS sequence"/>
</dbReference>
<feature type="domain" description="Zn(2)-C6 fungal-type" evidence="8">
    <location>
        <begin position="33"/>
        <end position="64"/>
    </location>
</feature>
<keyword evidence="5" id="KW-0804">Transcription</keyword>
<dbReference type="GO" id="GO:0008270">
    <property type="term" value="F:zinc ion binding"/>
    <property type="evidence" value="ECO:0007669"/>
    <property type="project" value="InterPro"/>
</dbReference>
<dbReference type="EMBL" id="JAULSO010000005">
    <property type="protein sequence ID" value="KAK3682789.1"/>
    <property type="molecule type" value="Genomic_DNA"/>
</dbReference>
<dbReference type="PROSITE" id="PS00463">
    <property type="entry name" value="ZN2_CY6_FUNGAL_1"/>
    <property type="match status" value="1"/>
</dbReference>
<sequence length="366" mass="40387">MSLTFTNLSSDTFGQDCREKTGRKGRRHRDALSCVHCRSRKTRCDRKSPCNQCQTRGLAVECTYGRPSPGYVHEDKARYQQAPAQSRAAGQGAIIHGRPGSNSGSSARSSPNAQSSSDAQISATLNDDSSPPSSGIETPEPELEPKTGQMSFNRGHRDQVKALPGSGDMVAFQGSNFKTRMIGVTHWMAPCNDIPVINALRNRSPEFQLCLRRFSELKTKLKLQNNVQNVPVSSLSLMTQMADVSTLRMHLPDWPACEKLVTRYTQTYGRIFQVADPLCLTTDMVRLHLATTTSTTASFTSSIEILRIMLVMAIAMQDGEHEQRLNGRKLALEAENYIIISTRLQKPCIGGPASSHHHENHLGVGY</sequence>
<keyword evidence="3" id="KW-0805">Transcription regulation</keyword>
<accession>A0AAE1C8I6</accession>
<feature type="region of interest" description="Disordered" evidence="7">
    <location>
        <begin position="77"/>
        <end position="152"/>
    </location>
</feature>
<protein>
    <recommendedName>
        <fullName evidence="8">Zn(2)-C6 fungal-type domain-containing protein</fullName>
    </recommendedName>
</protein>
<proteinExistence type="predicted"/>
<name>A0AAE1C8I6_9PEZI</name>
<gene>
    <name evidence="9" type="ORF">B0T22DRAFT_444956</name>
</gene>
<dbReference type="CDD" id="cd00067">
    <property type="entry name" value="GAL4"/>
    <property type="match status" value="1"/>
</dbReference>
<reference evidence="9" key="1">
    <citation type="journal article" date="2023" name="Mol. Phylogenet. Evol.">
        <title>Genome-scale phylogeny and comparative genomics of the fungal order Sordariales.</title>
        <authorList>
            <person name="Hensen N."/>
            <person name="Bonometti L."/>
            <person name="Westerberg I."/>
            <person name="Brannstrom I.O."/>
            <person name="Guillou S."/>
            <person name="Cros-Aarteil S."/>
            <person name="Calhoun S."/>
            <person name="Haridas S."/>
            <person name="Kuo A."/>
            <person name="Mondo S."/>
            <person name="Pangilinan J."/>
            <person name="Riley R."/>
            <person name="LaButti K."/>
            <person name="Andreopoulos B."/>
            <person name="Lipzen A."/>
            <person name="Chen C."/>
            <person name="Yan M."/>
            <person name="Daum C."/>
            <person name="Ng V."/>
            <person name="Clum A."/>
            <person name="Steindorff A."/>
            <person name="Ohm R.A."/>
            <person name="Martin F."/>
            <person name="Silar P."/>
            <person name="Natvig D.O."/>
            <person name="Lalanne C."/>
            <person name="Gautier V."/>
            <person name="Ament-Velasquez S.L."/>
            <person name="Kruys A."/>
            <person name="Hutchinson M.I."/>
            <person name="Powell A.J."/>
            <person name="Barry K."/>
            <person name="Miller A.N."/>
            <person name="Grigoriev I.V."/>
            <person name="Debuchy R."/>
            <person name="Gladieux P."/>
            <person name="Hiltunen Thoren M."/>
            <person name="Johannesson H."/>
        </authorList>
    </citation>
    <scope>NUCLEOTIDE SEQUENCE</scope>
    <source>
        <strain evidence="9">CBS 314.62</strain>
    </source>
</reference>
<reference evidence="9" key="2">
    <citation type="submission" date="2023-06" db="EMBL/GenBank/DDBJ databases">
        <authorList>
            <consortium name="Lawrence Berkeley National Laboratory"/>
            <person name="Haridas S."/>
            <person name="Hensen N."/>
            <person name="Bonometti L."/>
            <person name="Westerberg I."/>
            <person name="Brannstrom I.O."/>
            <person name="Guillou S."/>
            <person name="Cros-Aarteil S."/>
            <person name="Calhoun S."/>
            <person name="Kuo A."/>
            <person name="Mondo S."/>
            <person name="Pangilinan J."/>
            <person name="Riley R."/>
            <person name="Labutti K."/>
            <person name="Andreopoulos B."/>
            <person name="Lipzen A."/>
            <person name="Chen C."/>
            <person name="Yanf M."/>
            <person name="Daum C."/>
            <person name="Ng V."/>
            <person name="Clum A."/>
            <person name="Steindorff A."/>
            <person name="Ohm R."/>
            <person name="Martin F."/>
            <person name="Silar P."/>
            <person name="Natvig D."/>
            <person name="Lalanne C."/>
            <person name="Gautier V."/>
            <person name="Ament-Velasquez S.L."/>
            <person name="Kruys A."/>
            <person name="Hutchinson M.I."/>
            <person name="Powell A.J."/>
            <person name="Barry K."/>
            <person name="Miller A.N."/>
            <person name="Grigoriev I.V."/>
            <person name="Debuchy R."/>
            <person name="Gladieux P."/>
            <person name="Thoren M.H."/>
            <person name="Johannesson H."/>
        </authorList>
    </citation>
    <scope>NUCLEOTIDE SEQUENCE</scope>
    <source>
        <strain evidence="9">CBS 314.62</strain>
    </source>
</reference>
<evidence type="ECO:0000256" key="7">
    <source>
        <dbReference type="SAM" id="MobiDB-lite"/>
    </source>
</evidence>
<dbReference type="AlphaFoldDB" id="A0AAE1C8I6"/>
<evidence type="ECO:0000313" key="10">
    <source>
        <dbReference type="Proteomes" id="UP001270362"/>
    </source>
</evidence>
<feature type="compositionally biased region" description="Low complexity" evidence="7">
    <location>
        <begin position="98"/>
        <end position="117"/>
    </location>
</feature>
<evidence type="ECO:0000256" key="1">
    <source>
        <dbReference type="ARBA" id="ARBA00022723"/>
    </source>
</evidence>
<evidence type="ECO:0000256" key="4">
    <source>
        <dbReference type="ARBA" id="ARBA00023125"/>
    </source>
</evidence>